<gene>
    <name evidence="2" type="ORF">GCM10009430_10480</name>
</gene>
<keyword evidence="3" id="KW-1185">Reference proteome</keyword>
<reference evidence="3" key="1">
    <citation type="journal article" date="2019" name="Int. J. Syst. Evol. Microbiol.">
        <title>The Global Catalogue of Microorganisms (GCM) 10K type strain sequencing project: providing services to taxonomists for standard genome sequencing and annotation.</title>
        <authorList>
            <consortium name="The Broad Institute Genomics Platform"/>
            <consortium name="The Broad Institute Genome Sequencing Center for Infectious Disease"/>
            <person name="Wu L."/>
            <person name="Ma J."/>
        </authorList>
    </citation>
    <scope>NUCLEOTIDE SEQUENCE [LARGE SCALE GENOMIC DNA]</scope>
    <source>
        <strain evidence="3">JCM 15974</strain>
    </source>
</reference>
<evidence type="ECO:0000259" key="1">
    <source>
        <dbReference type="Pfam" id="PF13460"/>
    </source>
</evidence>
<dbReference type="RefSeq" id="WP_343911164.1">
    <property type="nucleotide sequence ID" value="NZ_BAAAGE010000001.1"/>
</dbReference>
<dbReference type="Pfam" id="PF13460">
    <property type="entry name" value="NAD_binding_10"/>
    <property type="match status" value="1"/>
</dbReference>
<evidence type="ECO:0000313" key="3">
    <source>
        <dbReference type="Proteomes" id="UP001501758"/>
    </source>
</evidence>
<dbReference type="PANTHER" id="PTHR14097:SF7">
    <property type="entry name" value="OXIDOREDUCTASE HTATIP2"/>
    <property type="match status" value="1"/>
</dbReference>
<sequence>MSKTAIILGATGLTGRMLLDRLLVDTRYDKIKLFSRKTIGISHPKIEEHLVNMLQLESCSNDFRGDEVFCCIGTTNAKTPDKRLYRSIDYGIPVTAAKLCEQNQIKTFIVISALGANPKSKIFYNRTKGEMEETVLDFKIPKLHILQPSLISGKRKEKRSGESFFKLLMKLINPLLIGSLKKYRSIHPKIIVSSMIWLANNFSEKQRILSNEIEKIYANYVR</sequence>
<dbReference type="PANTHER" id="PTHR14097">
    <property type="entry name" value="OXIDOREDUCTASE HTATIP2"/>
    <property type="match status" value="1"/>
</dbReference>
<dbReference type="InterPro" id="IPR036291">
    <property type="entry name" value="NAD(P)-bd_dom_sf"/>
</dbReference>
<dbReference type="Gene3D" id="3.40.50.720">
    <property type="entry name" value="NAD(P)-binding Rossmann-like Domain"/>
    <property type="match status" value="1"/>
</dbReference>
<dbReference type="Proteomes" id="UP001501758">
    <property type="component" value="Unassembled WGS sequence"/>
</dbReference>
<dbReference type="InterPro" id="IPR016040">
    <property type="entry name" value="NAD(P)-bd_dom"/>
</dbReference>
<dbReference type="SUPFAM" id="SSF51735">
    <property type="entry name" value="NAD(P)-binding Rossmann-fold domains"/>
    <property type="match status" value="1"/>
</dbReference>
<name>A0ABP3TUC7_9FLAO</name>
<evidence type="ECO:0000313" key="2">
    <source>
        <dbReference type="EMBL" id="GAA0715690.1"/>
    </source>
</evidence>
<comment type="caution">
    <text evidence="2">The sequence shown here is derived from an EMBL/GenBank/DDBJ whole genome shotgun (WGS) entry which is preliminary data.</text>
</comment>
<protein>
    <submittedName>
        <fullName evidence="2">Oxidoreductase</fullName>
    </submittedName>
</protein>
<proteinExistence type="predicted"/>
<organism evidence="2 3">
    <name type="scientific">Aquimarina litoralis</name>
    <dbReference type="NCBI Taxonomy" id="584605"/>
    <lineage>
        <taxon>Bacteria</taxon>
        <taxon>Pseudomonadati</taxon>
        <taxon>Bacteroidota</taxon>
        <taxon>Flavobacteriia</taxon>
        <taxon>Flavobacteriales</taxon>
        <taxon>Flavobacteriaceae</taxon>
        <taxon>Aquimarina</taxon>
    </lineage>
</organism>
<dbReference type="EMBL" id="BAAAGE010000001">
    <property type="protein sequence ID" value="GAA0715690.1"/>
    <property type="molecule type" value="Genomic_DNA"/>
</dbReference>
<feature type="domain" description="NAD(P)-binding" evidence="1">
    <location>
        <begin position="9"/>
        <end position="124"/>
    </location>
</feature>
<accession>A0ABP3TUC7</accession>